<evidence type="ECO:0000313" key="4">
    <source>
        <dbReference type="Proteomes" id="UP000054097"/>
    </source>
</evidence>
<keyword evidence="2" id="KW-0812">Transmembrane</keyword>
<sequence length="115" mass="12430">MSSTVVSSTTFGSTSSTLTGQVNDSSDSSSSQSSPHSSSQSDKIQVMSFAIAASIGVSILLFVLLLFFIRRRRRMRVIQHSTYPFSNDSQARPRPCGGYHRNAGSLQTPNLPTIT</sequence>
<gene>
    <name evidence="3" type="ORF">M408DRAFT_294124</name>
</gene>
<feature type="region of interest" description="Disordered" evidence="1">
    <location>
        <begin position="1"/>
        <end position="40"/>
    </location>
</feature>
<proteinExistence type="predicted"/>
<dbReference type="HOGENOM" id="CLU_2110489_0_0_1"/>
<protein>
    <submittedName>
        <fullName evidence="3">Uncharacterized protein</fullName>
    </submittedName>
</protein>
<dbReference type="EMBL" id="KN824285">
    <property type="protein sequence ID" value="KIM30131.1"/>
    <property type="molecule type" value="Genomic_DNA"/>
</dbReference>
<feature type="region of interest" description="Disordered" evidence="1">
    <location>
        <begin position="82"/>
        <end position="115"/>
    </location>
</feature>
<keyword evidence="4" id="KW-1185">Reference proteome</keyword>
<organism evidence="3 4">
    <name type="scientific">Serendipita vermifera MAFF 305830</name>
    <dbReference type="NCBI Taxonomy" id="933852"/>
    <lineage>
        <taxon>Eukaryota</taxon>
        <taxon>Fungi</taxon>
        <taxon>Dikarya</taxon>
        <taxon>Basidiomycota</taxon>
        <taxon>Agaricomycotina</taxon>
        <taxon>Agaricomycetes</taxon>
        <taxon>Sebacinales</taxon>
        <taxon>Serendipitaceae</taxon>
        <taxon>Serendipita</taxon>
    </lineage>
</organism>
<keyword evidence="2" id="KW-1133">Transmembrane helix</keyword>
<reference evidence="3 4" key="1">
    <citation type="submission" date="2014-04" db="EMBL/GenBank/DDBJ databases">
        <authorList>
            <consortium name="DOE Joint Genome Institute"/>
            <person name="Kuo A."/>
            <person name="Zuccaro A."/>
            <person name="Kohler A."/>
            <person name="Nagy L.G."/>
            <person name="Floudas D."/>
            <person name="Copeland A."/>
            <person name="Barry K.W."/>
            <person name="Cichocki N."/>
            <person name="Veneault-Fourrey C."/>
            <person name="LaButti K."/>
            <person name="Lindquist E.A."/>
            <person name="Lipzen A."/>
            <person name="Lundell T."/>
            <person name="Morin E."/>
            <person name="Murat C."/>
            <person name="Sun H."/>
            <person name="Tunlid A."/>
            <person name="Henrissat B."/>
            <person name="Grigoriev I.V."/>
            <person name="Hibbett D.S."/>
            <person name="Martin F."/>
            <person name="Nordberg H.P."/>
            <person name="Cantor M.N."/>
            <person name="Hua S.X."/>
        </authorList>
    </citation>
    <scope>NUCLEOTIDE SEQUENCE [LARGE SCALE GENOMIC DNA]</scope>
    <source>
        <strain evidence="3 4">MAFF 305830</strain>
    </source>
</reference>
<reference evidence="4" key="2">
    <citation type="submission" date="2015-01" db="EMBL/GenBank/DDBJ databases">
        <title>Evolutionary Origins and Diversification of the Mycorrhizal Mutualists.</title>
        <authorList>
            <consortium name="DOE Joint Genome Institute"/>
            <consortium name="Mycorrhizal Genomics Consortium"/>
            <person name="Kohler A."/>
            <person name="Kuo A."/>
            <person name="Nagy L.G."/>
            <person name="Floudas D."/>
            <person name="Copeland A."/>
            <person name="Barry K.W."/>
            <person name="Cichocki N."/>
            <person name="Veneault-Fourrey C."/>
            <person name="LaButti K."/>
            <person name="Lindquist E.A."/>
            <person name="Lipzen A."/>
            <person name="Lundell T."/>
            <person name="Morin E."/>
            <person name="Murat C."/>
            <person name="Riley R."/>
            <person name="Ohm R."/>
            <person name="Sun H."/>
            <person name="Tunlid A."/>
            <person name="Henrissat B."/>
            <person name="Grigoriev I.V."/>
            <person name="Hibbett D.S."/>
            <person name="Martin F."/>
        </authorList>
    </citation>
    <scope>NUCLEOTIDE SEQUENCE [LARGE SCALE GENOMIC DNA]</scope>
    <source>
        <strain evidence="4">MAFF 305830</strain>
    </source>
</reference>
<keyword evidence="2" id="KW-0472">Membrane</keyword>
<evidence type="ECO:0000313" key="3">
    <source>
        <dbReference type="EMBL" id="KIM30131.1"/>
    </source>
</evidence>
<evidence type="ECO:0000256" key="1">
    <source>
        <dbReference type="SAM" id="MobiDB-lite"/>
    </source>
</evidence>
<dbReference type="AlphaFoldDB" id="A0A0C3BFC7"/>
<accession>A0A0C3BFC7</accession>
<dbReference type="Proteomes" id="UP000054097">
    <property type="component" value="Unassembled WGS sequence"/>
</dbReference>
<evidence type="ECO:0000256" key="2">
    <source>
        <dbReference type="SAM" id="Phobius"/>
    </source>
</evidence>
<feature type="transmembrane region" description="Helical" evidence="2">
    <location>
        <begin position="44"/>
        <end position="69"/>
    </location>
</feature>
<name>A0A0C3BFC7_SERVB</name>
<feature type="compositionally biased region" description="Polar residues" evidence="1">
    <location>
        <begin position="104"/>
        <end position="115"/>
    </location>
</feature>